<dbReference type="Proteomes" id="UP000504610">
    <property type="component" value="Chromosome 4"/>
</dbReference>
<dbReference type="RefSeq" id="XP_056864762.1">
    <property type="nucleotide sequence ID" value="XM_057008782.1"/>
</dbReference>
<accession>A0A9W3DLC9</accession>
<dbReference type="GeneID" id="130511593"/>
<organism evidence="1 2">
    <name type="scientific">Raphanus sativus</name>
    <name type="common">Radish</name>
    <name type="synonym">Raphanus raphanistrum var. sativus</name>
    <dbReference type="NCBI Taxonomy" id="3726"/>
    <lineage>
        <taxon>Eukaryota</taxon>
        <taxon>Viridiplantae</taxon>
        <taxon>Streptophyta</taxon>
        <taxon>Embryophyta</taxon>
        <taxon>Tracheophyta</taxon>
        <taxon>Spermatophyta</taxon>
        <taxon>Magnoliopsida</taxon>
        <taxon>eudicotyledons</taxon>
        <taxon>Gunneridae</taxon>
        <taxon>Pentapetalae</taxon>
        <taxon>rosids</taxon>
        <taxon>malvids</taxon>
        <taxon>Brassicales</taxon>
        <taxon>Brassicaceae</taxon>
        <taxon>Brassiceae</taxon>
        <taxon>Raphanus</taxon>
    </lineage>
</organism>
<keyword evidence="1" id="KW-1185">Reference proteome</keyword>
<sequence length="95" mass="11001">MILPSRHCDARVQQYLQDLNQTRHHLQTQTRTGSGSIHMWISKLIVTSKVTFMFWVVDVTWCTSDSNLMSSRLNVRTCVHIWFGKMKSGFGAKND</sequence>
<name>A0A9W3DLC9_RAPSA</name>
<evidence type="ECO:0000313" key="2">
    <source>
        <dbReference type="RefSeq" id="XP_056864762.1"/>
    </source>
</evidence>
<reference evidence="1" key="1">
    <citation type="journal article" date="2019" name="Database">
        <title>The radish genome database (RadishGD): an integrated information resource for radish genomics.</title>
        <authorList>
            <person name="Yu H.J."/>
            <person name="Baek S."/>
            <person name="Lee Y.J."/>
            <person name="Cho A."/>
            <person name="Mun J.H."/>
        </authorList>
    </citation>
    <scope>NUCLEOTIDE SEQUENCE [LARGE SCALE GENOMIC DNA]</scope>
    <source>
        <strain evidence="1">cv. WK10039</strain>
    </source>
</reference>
<protein>
    <submittedName>
        <fullName evidence="2">Uncharacterized protein LOC130511593 isoform X2</fullName>
    </submittedName>
</protein>
<evidence type="ECO:0000313" key="1">
    <source>
        <dbReference type="Proteomes" id="UP000504610"/>
    </source>
</evidence>
<gene>
    <name evidence="2" type="primary">LOC130511593</name>
</gene>
<proteinExistence type="predicted"/>
<reference evidence="2" key="2">
    <citation type="submission" date="2025-08" db="UniProtKB">
        <authorList>
            <consortium name="RefSeq"/>
        </authorList>
    </citation>
    <scope>IDENTIFICATION</scope>
    <source>
        <tissue evidence="2">Leaf</tissue>
    </source>
</reference>
<dbReference type="AlphaFoldDB" id="A0A9W3DLC9"/>